<name>A0A178V1Z1_ARATH</name>
<feature type="compositionally biased region" description="Basic and acidic residues" evidence="1">
    <location>
        <begin position="292"/>
        <end position="317"/>
    </location>
</feature>
<dbReference type="EMBL" id="LUHQ01000004">
    <property type="protein sequence ID" value="OAO99647.1"/>
    <property type="molecule type" value="Genomic_DNA"/>
</dbReference>
<dbReference type="GO" id="GO:0003676">
    <property type="term" value="F:nucleic acid binding"/>
    <property type="evidence" value="ECO:0007669"/>
    <property type="project" value="InterPro"/>
</dbReference>
<dbReference type="AlphaFoldDB" id="A0A178V1Z1"/>
<dbReference type="InterPro" id="IPR036397">
    <property type="entry name" value="RNaseH_sf"/>
</dbReference>
<comment type="caution">
    <text evidence="3">The sequence shown here is derived from an EMBL/GenBank/DDBJ whole genome shotgun (WGS) entry which is preliminary data.</text>
</comment>
<feature type="domain" description="Retrovirus-related Pol polyprotein from transposon TNT 1-94-like beta-barrel" evidence="2">
    <location>
        <begin position="57"/>
        <end position="137"/>
    </location>
</feature>
<dbReference type="Pfam" id="PF22936">
    <property type="entry name" value="Pol_BBD"/>
    <property type="match status" value="1"/>
</dbReference>
<dbReference type="Proteomes" id="UP000078284">
    <property type="component" value="Chromosome 4"/>
</dbReference>
<accession>A0A178V1Z1</accession>
<dbReference type="InterPro" id="IPR054722">
    <property type="entry name" value="PolX-like_BBD"/>
</dbReference>
<dbReference type="InterPro" id="IPR012337">
    <property type="entry name" value="RNaseH-like_sf"/>
</dbReference>
<reference evidence="4" key="1">
    <citation type="journal article" date="2016" name="Proc. Natl. Acad. Sci. U.S.A.">
        <title>Chromosome-level assembly of Arabidopsis thaliana Ler reveals the extent of translocation and inversion polymorphisms.</title>
        <authorList>
            <person name="Zapata L."/>
            <person name="Ding J."/>
            <person name="Willing E.M."/>
            <person name="Hartwig B."/>
            <person name="Bezdan D."/>
            <person name="Jiao W.B."/>
            <person name="Patel V."/>
            <person name="Velikkakam James G."/>
            <person name="Koornneef M."/>
            <person name="Ossowski S."/>
            <person name="Schneeberger K."/>
        </authorList>
    </citation>
    <scope>NUCLEOTIDE SEQUENCE [LARGE SCALE GENOMIC DNA]</scope>
    <source>
        <strain evidence="4">cv. Landsberg erecta</strain>
    </source>
</reference>
<feature type="region of interest" description="Disordered" evidence="1">
    <location>
        <begin position="292"/>
        <end position="326"/>
    </location>
</feature>
<organism evidence="3 4">
    <name type="scientific">Arabidopsis thaliana</name>
    <name type="common">Mouse-ear cress</name>
    <dbReference type="NCBI Taxonomy" id="3702"/>
    <lineage>
        <taxon>Eukaryota</taxon>
        <taxon>Viridiplantae</taxon>
        <taxon>Streptophyta</taxon>
        <taxon>Embryophyta</taxon>
        <taxon>Tracheophyta</taxon>
        <taxon>Spermatophyta</taxon>
        <taxon>Magnoliopsida</taxon>
        <taxon>eudicotyledons</taxon>
        <taxon>Gunneridae</taxon>
        <taxon>Pentapetalae</taxon>
        <taxon>rosids</taxon>
        <taxon>malvids</taxon>
        <taxon>Brassicales</taxon>
        <taxon>Brassicaceae</taxon>
        <taxon>Camelineae</taxon>
        <taxon>Arabidopsis</taxon>
    </lineage>
</organism>
<dbReference type="SUPFAM" id="SSF53098">
    <property type="entry name" value="Ribonuclease H-like"/>
    <property type="match status" value="1"/>
</dbReference>
<gene>
    <name evidence="3" type="ordered locus">AXX17_At4g06390</name>
</gene>
<proteinExistence type="predicted"/>
<dbReference type="Gene3D" id="3.30.420.10">
    <property type="entry name" value="Ribonuclease H-like superfamily/Ribonuclease H"/>
    <property type="match status" value="1"/>
</dbReference>
<protein>
    <recommendedName>
        <fullName evidence="2">Retrovirus-related Pol polyprotein from transposon TNT 1-94-like beta-barrel domain-containing protein</fullName>
    </recommendedName>
</protein>
<evidence type="ECO:0000313" key="4">
    <source>
        <dbReference type="Proteomes" id="UP000078284"/>
    </source>
</evidence>
<evidence type="ECO:0000259" key="2">
    <source>
        <dbReference type="Pfam" id="PF22936"/>
    </source>
</evidence>
<evidence type="ECO:0000256" key="1">
    <source>
        <dbReference type="SAM" id="MobiDB-lite"/>
    </source>
</evidence>
<sequence>MCEIKEKIDKLFWEKQFQFWVQGRASGPVDIWLKDDTNSEVDFAPVNDGNTHMSNVWVLDIGVFYHMCPRREWFSIYIEVEDGCVKIAHSFISYVVKISLIKIRTHDDNLYTLNGVKHVLSVENNLISVSLFDSRGFKFSVGGRIQKVCEGSDVNLEGVKRGTLYIIQGFTITGLTNSASEEFYKNMTELGHMSERGVQILCGQKRLQISNGLKNYSSEFMMLCKDEEVSRHHTVRDTPEQGCVAEHVNQTLLERAGCMFSSAGLERRFWAATAIESDSFVKQVELKVDQQDDLKQQHEENQELYTEGRHASERHQALNEAASPSRDVRPLRGIRLLTEQQASESYWIPDGIAGLKRDISLLKEASDP</sequence>
<evidence type="ECO:0000313" key="3">
    <source>
        <dbReference type="EMBL" id="OAO99647.1"/>
    </source>
</evidence>